<feature type="transmembrane region" description="Helical" evidence="1">
    <location>
        <begin position="6"/>
        <end position="24"/>
    </location>
</feature>
<gene>
    <name evidence="2" type="ORF">P43SY_005816</name>
</gene>
<evidence type="ECO:0000313" key="2">
    <source>
        <dbReference type="EMBL" id="KAJ0409922.1"/>
    </source>
</evidence>
<feature type="transmembrane region" description="Helical" evidence="1">
    <location>
        <begin position="36"/>
        <end position="59"/>
    </location>
</feature>
<evidence type="ECO:0000313" key="3">
    <source>
        <dbReference type="Proteomes" id="UP001209570"/>
    </source>
</evidence>
<evidence type="ECO:0008006" key="4">
    <source>
        <dbReference type="Google" id="ProtNLM"/>
    </source>
</evidence>
<evidence type="ECO:0000256" key="1">
    <source>
        <dbReference type="SAM" id="Phobius"/>
    </source>
</evidence>
<dbReference type="SUPFAM" id="SSF52058">
    <property type="entry name" value="L domain-like"/>
    <property type="match status" value="1"/>
</dbReference>
<feature type="transmembrane region" description="Helical" evidence="1">
    <location>
        <begin position="244"/>
        <end position="264"/>
    </location>
</feature>
<organism evidence="2 3">
    <name type="scientific">Pythium insidiosum</name>
    <name type="common">Pythiosis disease agent</name>
    <dbReference type="NCBI Taxonomy" id="114742"/>
    <lineage>
        <taxon>Eukaryota</taxon>
        <taxon>Sar</taxon>
        <taxon>Stramenopiles</taxon>
        <taxon>Oomycota</taxon>
        <taxon>Peronosporomycetes</taxon>
        <taxon>Pythiales</taxon>
        <taxon>Pythiaceae</taxon>
        <taxon>Pythium</taxon>
    </lineage>
</organism>
<protein>
    <recommendedName>
        <fullName evidence="4">TKL protein kinase</fullName>
    </recommendedName>
</protein>
<comment type="caution">
    <text evidence="2">The sequence shown here is derived from an EMBL/GenBank/DDBJ whole genome shotgun (WGS) entry which is preliminary data.</text>
</comment>
<feature type="transmembrane region" description="Helical" evidence="1">
    <location>
        <begin position="128"/>
        <end position="151"/>
    </location>
</feature>
<dbReference type="PROSITE" id="PS51450">
    <property type="entry name" value="LRR"/>
    <property type="match status" value="1"/>
</dbReference>
<dbReference type="Gene3D" id="3.80.10.10">
    <property type="entry name" value="Ribonuclease Inhibitor"/>
    <property type="match status" value="1"/>
</dbReference>
<dbReference type="InterPro" id="IPR001611">
    <property type="entry name" value="Leu-rich_rpt"/>
</dbReference>
<dbReference type="Proteomes" id="UP001209570">
    <property type="component" value="Unassembled WGS sequence"/>
</dbReference>
<proteinExistence type="predicted"/>
<sequence>MPLRLSWLYTFFPTTTSSWLLTGYDLALPVAQFRRVSVVFAVLSALHAYALLVMVVASIRERRLSFSIGGSTWKLFTRCRLKLAAPHSSHGRISTDFFVACIVVNCWSAPVVKRLVRRDIPRQRVWCVAFDVALDFVSTIVVPTTIFVTYYEAFDVAKNDFSSDSYFVGSFLIHVVTEFQIFWVQSWLDLVLRVLFALNLINCLDVIKTMIRRRRDRAHAVKAEQPDKQPPPSGQRGVSHFLHAFGRAAFLVGGAAVLAVYLYAVTRREVPQCVLQVHPWLTAKPSCASLELNCPLAGIAGAEADVDRVLAALHEPSLVFVYLRHCPALHVPPRTHPNMRMFSLVRVRTDSFPGGLLASSFPQKLTDMSLIDVNLTAAQVPADLDTKWSQVLYLYWEQSELLEVPAAITRLPQLVDLSLSGNHISSVPAALLSLPSLWALRINGNPVRALPDPPGLAVSPWLGCLSLESTQYGGDWTRFDFEGTARFDGALLAAVSGAGRDDIGAFDVATVAPPSSESALRFVKRYATHAVHYVVTHRTEALRGAVAGCWIVTSPTAEPFGDLFLLAPAAYSCDCCGRQLHAWERRECAECSAEAADDSLALCERCVRGHSPAHRMWSLKSTAWQRRRPLNLEALYRAIVAAEANVQRRDGSGEREAREFWVRERLAREWSRMRRRPK</sequence>
<dbReference type="InterPro" id="IPR032675">
    <property type="entry name" value="LRR_dom_sf"/>
</dbReference>
<keyword evidence="1" id="KW-1133">Transmembrane helix</keyword>
<keyword evidence="1" id="KW-0472">Membrane</keyword>
<keyword evidence="1" id="KW-0812">Transmembrane</keyword>
<keyword evidence="3" id="KW-1185">Reference proteome</keyword>
<accession>A0AAD5LQS4</accession>
<name>A0AAD5LQS4_PYTIN</name>
<dbReference type="EMBL" id="JAKCXM010000002">
    <property type="protein sequence ID" value="KAJ0409922.1"/>
    <property type="molecule type" value="Genomic_DNA"/>
</dbReference>
<feature type="transmembrane region" description="Helical" evidence="1">
    <location>
        <begin position="190"/>
        <end position="207"/>
    </location>
</feature>
<reference evidence="2" key="1">
    <citation type="submission" date="2021-12" db="EMBL/GenBank/DDBJ databases">
        <title>Prjna785345.</title>
        <authorList>
            <person name="Rujirawat T."/>
            <person name="Krajaejun T."/>
        </authorList>
    </citation>
    <scope>NUCLEOTIDE SEQUENCE</scope>
    <source>
        <strain evidence="2">Pi057C3</strain>
    </source>
</reference>
<dbReference type="AlphaFoldDB" id="A0AAD5LQS4"/>